<gene>
    <name evidence="1" type="ORF">BDW47DRAFT_115709</name>
</gene>
<dbReference type="SUPFAM" id="SSF51905">
    <property type="entry name" value="FAD/NAD(P)-binding domain"/>
    <property type="match status" value="1"/>
</dbReference>
<dbReference type="GO" id="GO:0071949">
    <property type="term" value="F:FAD binding"/>
    <property type="evidence" value="ECO:0007669"/>
    <property type="project" value="InterPro"/>
</dbReference>
<dbReference type="RefSeq" id="XP_024674697.1">
    <property type="nucleotide sequence ID" value="XM_024814831.1"/>
</dbReference>
<dbReference type="STRING" id="41067.A0A2I2FJ73"/>
<keyword evidence="2" id="KW-1185">Reference proteome</keyword>
<dbReference type="GO" id="GO:0050151">
    <property type="term" value="F:oleate hydratase activity"/>
    <property type="evidence" value="ECO:0007669"/>
    <property type="project" value="InterPro"/>
</dbReference>
<dbReference type="AlphaFoldDB" id="A0A2I2FJ73"/>
<dbReference type="Pfam" id="PF06100">
    <property type="entry name" value="MCRA"/>
    <property type="match status" value="1"/>
</dbReference>
<dbReference type="Proteomes" id="UP000234585">
    <property type="component" value="Unassembled WGS sequence"/>
</dbReference>
<dbReference type="InterPro" id="IPR010354">
    <property type="entry name" value="Oleate_hydratase"/>
</dbReference>
<dbReference type="GeneID" id="36521991"/>
<dbReference type="PANTHER" id="PTHR37417:SF2">
    <property type="entry name" value="67 KDA MYOSIN-CROSS-REACTIVE ANTIGEN FAMILY PROTEIN (AFU_ORTHOLOGUE AFUA_5G09970)"/>
    <property type="match status" value="1"/>
</dbReference>
<reference evidence="1 2" key="1">
    <citation type="submission" date="2017-12" db="EMBL/GenBank/DDBJ databases">
        <authorList>
            <consortium name="DOE Joint Genome Institute"/>
            <person name="Haridas S."/>
            <person name="Kjaerbolling I."/>
            <person name="Vesth T.C."/>
            <person name="Frisvad J.C."/>
            <person name="Nybo J.L."/>
            <person name="Theobald S."/>
            <person name="Kuo A."/>
            <person name="Bowyer P."/>
            <person name="Matsuda Y."/>
            <person name="Mondo S."/>
            <person name="Lyhne E.K."/>
            <person name="Kogle M.E."/>
            <person name="Clum A."/>
            <person name="Lipzen A."/>
            <person name="Salamov A."/>
            <person name="Ngan C.Y."/>
            <person name="Daum C."/>
            <person name="Chiniquy J."/>
            <person name="Barry K."/>
            <person name="LaButti K."/>
            <person name="Simmons B.A."/>
            <person name="Magnuson J.K."/>
            <person name="Mortensen U.H."/>
            <person name="Larsen T.O."/>
            <person name="Grigoriev I.V."/>
            <person name="Baker S.E."/>
            <person name="Andersen M.R."/>
            <person name="Nordberg H.P."/>
            <person name="Cantor M.N."/>
            <person name="Hua S.X."/>
        </authorList>
    </citation>
    <scope>NUCLEOTIDE SEQUENCE [LARGE SCALE GENOMIC DNA]</scope>
    <source>
        <strain evidence="1 2">CBS 102.13</strain>
    </source>
</reference>
<dbReference type="PANTHER" id="PTHR37417">
    <property type="entry name" value="67 KDA MYOSIN-CROSS-REACTIVE ANTIGEN FAMILY PROTEIN (AFU_ORTHOLOGUE AFUA_5G09970)"/>
    <property type="match status" value="1"/>
</dbReference>
<dbReference type="GO" id="GO:0006631">
    <property type="term" value="P:fatty acid metabolic process"/>
    <property type="evidence" value="ECO:0007669"/>
    <property type="project" value="InterPro"/>
</dbReference>
<dbReference type="Gene3D" id="3.50.50.60">
    <property type="entry name" value="FAD/NAD(P)-binding domain"/>
    <property type="match status" value="2"/>
</dbReference>
<name>A0A2I2FJ73_ASPCN</name>
<evidence type="ECO:0000313" key="2">
    <source>
        <dbReference type="Proteomes" id="UP000234585"/>
    </source>
</evidence>
<dbReference type="InterPro" id="IPR036188">
    <property type="entry name" value="FAD/NAD-bd_sf"/>
</dbReference>
<protein>
    <submittedName>
        <fullName evidence="1">67 kDa myosin-cross-reactive antigen family protein</fullName>
    </submittedName>
</protein>
<dbReference type="EMBL" id="KZ559123">
    <property type="protein sequence ID" value="PLB40685.1"/>
    <property type="molecule type" value="Genomic_DNA"/>
</dbReference>
<dbReference type="OrthoDB" id="545169at2759"/>
<proteinExistence type="predicted"/>
<evidence type="ECO:0000313" key="1">
    <source>
        <dbReference type="EMBL" id="PLB40685.1"/>
    </source>
</evidence>
<accession>A0A2I2FJ73</accession>
<dbReference type="Gene3D" id="3.30.9.80">
    <property type="match status" value="1"/>
</dbReference>
<sequence>MDKQVANAISSLKGLPIRAVFTAIWENPTRRLTAVGALLATYLTMVKALRFQRVRSLKKKYKRYSTRESMAYMTDHDAWEIQKRILQLEFPFSALKALQFALFRTYGIPTISSLLLKTSQFSNPATSFKRYADTGALIGQFMAFEPSSDRARTSIARTKFLHTGYRASGKILEDDMLYTLSLFAIEPVRFVEMFEWRAMTELERCAIGTYWKSLGDALGISFEKLPSGKTGFRDGLQFMEEITEWSHAYEERCMKPDETNRAVADKTMDVLVYGMPKFVQPMGVKFASCMMDERLQKAMLYDPPPRTYQFIFSSILAIRKFYLRHLSLPRPYFLRQDVFSDKANEHGRHHVHIWEGPPYYVKPTLWNRWGPGAWISRALGVPVPGDEGDRYYPQGYDTVDLGPKYFQGKGRKTTQEIKETLEKTRMGQCPFAQQREPYYMRETLRPPGVGSPSPTPIPERRRTNDLDAWILGSGIPSLTTAVHLIQEAHVPPERVHIIETVGVVGEGTIIVETPDGGYDLRAGAMPLFNDVCIERLLSLVPSPTDPLRTVLDTIHDFNEAKPLPKRTNTRLLTRQSSGIARVDPRRVGLGLRDRVDLFVLASKTEKNLGRSRIHDYFHGSFFHSNYWLTLATTFGFEPWHSATEFRRCLRRFMPDVHELNDRQPLDHLPYNRHHAVIQPIGQFLKSRGVDFRFGTIINDIIFDPPHINNSRVAAIRATKHGGPETTIEIGSNDIVIVTVGSTLSGRATGANDSAPSLDRVEMEKVLNENWLLWLELSTKNPIFGNAYNFCTRTEESRQGSFTITLRGPGRDFITRFVELTGDQPGMGPLVTLRDSNWLLSINVPHQPVIPNQPDDVAILWGYALHPEEQGNAVKKPMLDCTGREIMTEILHQLEFPLEEILENSVTTPCVVPRMVAPLLARGIEDRPFIIPEGVTNMALIGQFVEIPNEAVVGMDYTVRGAQMAVHHLMGIDGNMRRSKHTSAINMLGLL</sequence>
<organism evidence="1 2">
    <name type="scientific">Aspergillus candidus</name>
    <dbReference type="NCBI Taxonomy" id="41067"/>
    <lineage>
        <taxon>Eukaryota</taxon>
        <taxon>Fungi</taxon>
        <taxon>Dikarya</taxon>
        <taxon>Ascomycota</taxon>
        <taxon>Pezizomycotina</taxon>
        <taxon>Eurotiomycetes</taxon>
        <taxon>Eurotiomycetidae</taxon>
        <taxon>Eurotiales</taxon>
        <taxon>Aspergillaceae</taxon>
        <taxon>Aspergillus</taxon>
        <taxon>Aspergillus subgen. Circumdati</taxon>
    </lineage>
</organism>